<name>A0A0A3HT05_9BACL</name>
<comment type="caution">
    <text evidence="2">The sequence shown here is derived from an EMBL/GenBank/DDBJ whole genome shotgun (WGS) entry which is preliminary data.</text>
</comment>
<keyword evidence="1" id="KW-0812">Transmembrane</keyword>
<organism evidence="2 3">
    <name type="scientific">Ureibacillus manganicus DSM 26584</name>
    <dbReference type="NCBI Taxonomy" id="1384049"/>
    <lineage>
        <taxon>Bacteria</taxon>
        <taxon>Bacillati</taxon>
        <taxon>Bacillota</taxon>
        <taxon>Bacilli</taxon>
        <taxon>Bacillales</taxon>
        <taxon>Caryophanaceae</taxon>
        <taxon>Ureibacillus</taxon>
    </lineage>
</organism>
<keyword evidence="3" id="KW-1185">Reference proteome</keyword>
<keyword evidence="1" id="KW-1133">Transmembrane helix</keyword>
<evidence type="ECO:0000313" key="3">
    <source>
        <dbReference type="Proteomes" id="UP000030416"/>
    </source>
</evidence>
<proteinExistence type="predicted"/>
<evidence type="ECO:0000256" key="1">
    <source>
        <dbReference type="SAM" id="Phobius"/>
    </source>
</evidence>
<feature type="transmembrane region" description="Helical" evidence="1">
    <location>
        <begin position="33"/>
        <end position="49"/>
    </location>
</feature>
<evidence type="ECO:0000313" key="2">
    <source>
        <dbReference type="EMBL" id="KGR74320.1"/>
    </source>
</evidence>
<dbReference type="Proteomes" id="UP000030416">
    <property type="component" value="Unassembled WGS sequence"/>
</dbReference>
<feature type="transmembrane region" description="Helical" evidence="1">
    <location>
        <begin position="55"/>
        <end position="74"/>
    </location>
</feature>
<dbReference type="AlphaFoldDB" id="A0A0A3HT05"/>
<keyword evidence="1" id="KW-0472">Membrane</keyword>
<dbReference type="EMBL" id="JPVN01000037">
    <property type="protein sequence ID" value="KGR74320.1"/>
    <property type="molecule type" value="Genomic_DNA"/>
</dbReference>
<sequence length="80" mass="9345">MLIKSITYWWPVLVAIAYIPLMALVGFEYKVKLSFALTSIFTGFTFFVATFFNLVAIHIMLCVLFWVLSFAVYFQRSKIF</sequence>
<gene>
    <name evidence="2" type="ORF">CD29_18805</name>
</gene>
<protein>
    <submittedName>
        <fullName evidence="2">Uncharacterized protein</fullName>
    </submittedName>
</protein>
<feature type="transmembrane region" description="Helical" evidence="1">
    <location>
        <begin position="6"/>
        <end position="26"/>
    </location>
</feature>
<accession>A0A0A3HT05</accession>
<reference evidence="2 3" key="1">
    <citation type="submission" date="2014-02" db="EMBL/GenBank/DDBJ databases">
        <title>Draft genome sequence of Lysinibacillus manganicus DSM 26584T.</title>
        <authorList>
            <person name="Zhang F."/>
            <person name="Wang G."/>
            <person name="Zhang L."/>
        </authorList>
    </citation>
    <scope>NUCLEOTIDE SEQUENCE [LARGE SCALE GENOMIC DNA]</scope>
    <source>
        <strain evidence="2 3">DSM 26584</strain>
    </source>
</reference>